<name>A0A8C2D004_CYPCA</name>
<evidence type="ECO:0000256" key="10">
    <source>
        <dbReference type="ARBA" id="ARBA00022786"/>
    </source>
</evidence>
<evidence type="ECO:0000256" key="8">
    <source>
        <dbReference type="ARBA" id="ARBA00022553"/>
    </source>
</evidence>
<feature type="domain" description="U-box" evidence="18">
    <location>
        <begin position="1090"/>
        <end position="1163"/>
    </location>
</feature>
<evidence type="ECO:0000256" key="3">
    <source>
        <dbReference type="ARBA" id="ARBA00004496"/>
    </source>
</evidence>
<dbReference type="GO" id="GO:0005737">
    <property type="term" value="C:cytoplasm"/>
    <property type="evidence" value="ECO:0007669"/>
    <property type="project" value="UniProtKB-SubCell"/>
</dbReference>
<dbReference type="Gene3D" id="3.30.40.10">
    <property type="entry name" value="Zinc/RING finger domain, C3HC4 (zinc finger)"/>
    <property type="match status" value="1"/>
</dbReference>
<reference evidence="19" key="1">
    <citation type="submission" date="2025-08" db="UniProtKB">
        <authorList>
            <consortium name="Ensembl"/>
        </authorList>
    </citation>
    <scope>IDENTIFICATION</scope>
</reference>
<dbReference type="Pfam" id="PF04564">
    <property type="entry name" value="U-box"/>
    <property type="match status" value="1"/>
</dbReference>
<evidence type="ECO:0000259" key="18">
    <source>
        <dbReference type="PROSITE" id="PS51698"/>
    </source>
</evidence>
<evidence type="ECO:0000256" key="13">
    <source>
        <dbReference type="ARBA" id="ARBA00056267"/>
    </source>
</evidence>
<evidence type="ECO:0000256" key="14">
    <source>
        <dbReference type="ARBA" id="ARBA00072779"/>
    </source>
</evidence>
<evidence type="ECO:0000256" key="5">
    <source>
        <dbReference type="ARBA" id="ARBA00007434"/>
    </source>
</evidence>
<proteinExistence type="inferred from homology"/>
<keyword evidence="9" id="KW-0808">Transferase</keyword>
<evidence type="ECO:0000313" key="20">
    <source>
        <dbReference type="Proteomes" id="UP000694701"/>
    </source>
</evidence>
<evidence type="ECO:0000256" key="1">
    <source>
        <dbReference type="ARBA" id="ARBA00000900"/>
    </source>
</evidence>
<feature type="compositionally biased region" description="Low complexity" evidence="17">
    <location>
        <begin position="929"/>
        <end position="940"/>
    </location>
</feature>
<organism evidence="19 20">
    <name type="scientific">Cyprinus carpio</name>
    <name type="common">Common carp</name>
    <dbReference type="NCBI Taxonomy" id="7962"/>
    <lineage>
        <taxon>Eukaryota</taxon>
        <taxon>Metazoa</taxon>
        <taxon>Chordata</taxon>
        <taxon>Craniata</taxon>
        <taxon>Vertebrata</taxon>
        <taxon>Euteleostomi</taxon>
        <taxon>Actinopterygii</taxon>
        <taxon>Neopterygii</taxon>
        <taxon>Teleostei</taxon>
        <taxon>Ostariophysi</taxon>
        <taxon>Cypriniformes</taxon>
        <taxon>Cyprinidae</taxon>
        <taxon>Cyprininae</taxon>
        <taxon>Cyprinus</taxon>
    </lineage>
</organism>
<dbReference type="GO" id="GO:0034450">
    <property type="term" value="F:ubiquitin-ubiquitin ligase activity"/>
    <property type="evidence" value="ECO:0007669"/>
    <property type="project" value="InterPro"/>
</dbReference>
<feature type="compositionally biased region" description="Low complexity" evidence="17">
    <location>
        <begin position="16"/>
        <end position="37"/>
    </location>
</feature>
<dbReference type="InterPro" id="IPR003613">
    <property type="entry name" value="Ubox_domain"/>
</dbReference>
<keyword evidence="12" id="KW-0539">Nucleus</keyword>
<dbReference type="Ensembl" id="ENSCCRT00020021201.1">
    <property type="protein sequence ID" value="ENSCCRP00020019290.1"/>
    <property type="gene ID" value="ENSCCRG00020006754.1"/>
</dbReference>
<dbReference type="PANTHER" id="PTHR13931">
    <property type="entry name" value="UBIQUITINATION FACTOR E4"/>
    <property type="match status" value="1"/>
</dbReference>
<comment type="subcellular location">
    <subcellularLocation>
        <location evidence="3">Cytoplasm</location>
    </subcellularLocation>
    <subcellularLocation>
        <location evidence="2">Nucleus</location>
    </subcellularLocation>
</comment>
<evidence type="ECO:0000256" key="16">
    <source>
        <dbReference type="ARBA" id="ARBA00083610"/>
    </source>
</evidence>
<feature type="compositionally biased region" description="Basic and acidic residues" evidence="17">
    <location>
        <begin position="145"/>
        <end position="158"/>
    </location>
</feature>
<keyword evidence="8" id="KW-0597">Phosphoprotein</keyword>
<comment type="pathway">
    <text evidence="4">Protein modification; protein ubiquitination.</text>
</comment>
<dbReference type="GO" id="GO:0005634">
    <property type="term" value="C:nucleus"/>
    <property type="evidence" value="ECO:0007669"/>
    <property type="project" value="UniProtKB-SubCell"/>
</dbReference>
<evidence type="ECO:0000256" key="7">
    <source>
        <dbReference type="ARBA" id="ARBA00022490"/>
    </source>
</evidence>
<evidence type="ECO:0000313" key="19">
    <source>
        <dbReference type="Ensembl" id="ENSCCRP00020019290.1"/>
    </source>
</evidence>
<dbReference type="InterPro" id="IPR045132">
    <property type="entry name" value="UBE4"/>
</dbReference>
<evidence type="ECO:0000256" key="9">
    <source>
        <dbReference type="ARBA" id="ARBA00022679"/>
    </source>
</evidence>
<dbReference type="SMART" id="SM00504">
    <property type="entry name" value="Ubox"/>
    <property type="match status" value="1"/>
</dbReference>
<feature type="compositionally biased region" description="Polar residues" evidence="17">
    <location>
        <begin position="111"/>
        <end position="132"/>
    </location>
</feature>
<dbReference type="GO" id="GO:0036503">
    <property type="term" value="P:ERAD pathway"/>
    <property type="evidence" value="ECO:0007669"/>
    <property type="project" value="InterPro"/>
</dbReference>
<evidence type="ECO:0000256" key="4">
    <source>
        <dbReference type="ARBA" id="ARBA00004906"/>
    </source>
</evidence>
<comment type="similarity">
    <text evidence="5">Belongs to the ubiquitin conjugation factor E4 family.</text>
</comment>
<dbReference type="AlphaFoldDB" id="A0A8C2D004"/>
<dbReference type="FunFam" id="3.30.40.10:FF:000060">
    <property type="entry name" value="ubiquitin conjugation factor E4 B"/>
    <property type="match status" value="1"/>
</dbReference>
<evidence type="ECO:0000256" key="11">
    <source>
        <dbReference type="ARBA" id="ARBA00022990"/>
    </source>
</evidence>
<sequence length="1165" mass="132102">MEQLSPEEIRRRRLARLAGGQTSQPSTPLSTPLTSPQRETPPGPLPGPSGASSQPVPPAPSHTLGLNAQNVTPATSPMGASGVAYRSQSSEGVSSLSSSPSNSLETQSQSLSRSQSMDIDTASCEKSMSQVDVDSGIENMEVEDSDRREKRNPAEKDSSSSSDVSEDQALQLICKILRVSWKEQDRDVIFLPSLAAEFQKNPRDVYSDFKDLIGQILMEALMMSTRSRDCNPFASLTATSQPITAARSPDRHLTLVPPSSLSGSPMMPCAGSFGASSLSSLGASGGGMAGDSGSDRFTIESCKETEMLNYLIERFDSVGMEERKAPKVAADEHYRCISVILILAPLQPSLLVPYMLCRNLPYGFIQELVRMTHQEEEVFKQIFVPILQGLALAVKECSFDSDNFKFPLMALAELCEIKFGKTHPVCNLITSLPLWCPDPLSPGTGREIQRLSFLGAFFSLSVFAEDDTKVGDKYFSGPAITMENTRVVSQSLQHYLESARGDLFKILHNILLNGETREAALSYMAALVNRNVKKAQMQTDDKLVSTDGFMMNFLWVLQQLSMKIKLDTVDALYIFHPKCRLSVSTEETRLNATMEDLKGWLAELHEDPSKFSEPKFPTECFFLTLHAHHLSILPCCRRYIRRLRAIRDLNRTVEELKNSENQWKDSPLASRHREMLKRCKTQLKKLVRSKACADAGLLDENLLRRCLQFFSMVIQLILRMVEPAYPHVTLPLNPEIPKIFAALPEFYIEDVAEFLLFIVQYFPQVLYEPCTEDIVTFLVVFICSQNYIKNPYLIAKLVEVLFVTNPAVQPRTQRFFEVMENHPLSVNQLVPALMKFYTDVEHTGATSEFYDKFTIRYHISTIFKSLWQNINHQGTFLEEFNSGKQFVRYINMLINDTTFLLDESLESLKRIHEIQEEMKNKEQWDQLPREQQQSRQSQLTQDERVSRSYLALATETVDMFHILTKQVQKPFLRPELGPRLAAMLNYNLQQLCGPKCRDLKVENPEKYGFEPKKLLDQLTDIYLQLDCARFAKAIADDQRSYSRELFEEVISKMRKAGIKSTIAIEKFKLLLEKVEEIVARNSQSEMDYSDAPDEFKDPLMDTLMTDPVQLPSGNIMDRAIILRHLLNSPTDPFNRQPLTESMLEPVPELKKRIQAWMREKQSGRV</sequence>
<keyword evidence="7" id="KW-0963">Cytoplasm</keyword>
<keyword evidence="10" id="KW-0833">Ubl conjugation pathway</keyword>
<feature type="compositionally biased region" description="Polar residues" evidence="17">
    <location>
        <begin position="64"/>
        <end position="75"/>
    </location>
</feature>
<dbReference type="GO" id="GO:0006511">
    <property type="term" value="P:ubiquitin-dependent protein catabolic process"/>
    <property type="evidence" value="ECO:0007669"/>
    <property type="project" value="InterPro"/>
</dbReference>
<dbReference type="SUPFAM" id="SSF57850">
    <property type="entry name" value="RING/U-box"/>
    <property type="match status" value="1"/>
</dbReference>
<dbReference type="PROSITE" id="PS51698">
    <property type="entry name" value="U_BOX"/>
    <property type="match status" value="1"/>
</dbReference>
<feature type="region of interest" description="Disordered" evidence="17">
    <location>
        <begin position="921"/>
        <end position="941"/>
    </location>
</feature>
<dbReference type="InterPro" id="IPR019474">
    <property type="entry name" value="Ub_conjug_fac_E4_core"/>
</dbReference>
<evidence type="ECO:0000256" key="17">
    <source>
        <dbReference type="SAM" id="MobiDB-lite"/>
    </source>
</evidence>
<evidence type="ECO:0000256" key="2">
    <source>
        <dbReference type="ARBA" id="ARBA00004123"/>
    </source>
</evidence>
<dbReference type="CDD" id="cd16658">
    <property type="entry name" value="RING-Ubox_UBE4B"/>
    <property type="match status" value="1"/>
</dbReference>
<keyword evidence="11" id="KW-0007">Acetylation</keyword>
<evidence type="ECO:0000256" key="15">
    <source>
        <dbReference type="ARBA" id="ARBA00081821"/>
    </source>
</evidence>
<dbReference type="Proteomes" id="UP000694701">
    <property type="component" value="Unplaced"/>
</dbReference>
<dbReference type="Pfam" id="PF10408">
    <property type="entry name" value="Ufd2P_core"/>
    <property type="match status" value="1"/>
</dbReference>
<comment type="catalytic activity">
    <reaction evidence="1">
        <text>S-ubiquitinyl-[E2 ubiquitin-conjugating enzyme]-L-cysteine + [acceptor protein]-L-lysine = [E2 ubiquitin-conjugating enzyme]-L-cysteine + N(6)-ubiquitinyl-[acceptor protein]-L-lysine.</text>
        <dbReference type="EC" id="2.3.2.27"/>
    </reaction>
</comment>
<feature type="compositionally biased region" description="Low complexity" evidence="17">
    <location>
        <begin position="87"/>
        <end position="110"/>
    </location>
</feature>
<dbReference type="PANTHER" id="PTHR13931:SF2">
    <property type="entry name" value="UBIQUITIN CONJUGATION FACTOR E4 B"/>
    <property type="match status" value="1"/>
</dbReference>
<comment type="function">
    <text evidence="13">Ubiquitin-protein ligase that probably functions as an E3 ligase in conjunction with specific E1 and E2 ligases. May also function as an E4 ligase mediating the assembly of polyubiquitin chains on substrates ubiquitinated by another E3 ubiquitin ligase. May regulate myosin assembly in striated muscles together with STUB1 and VCP/p97 by targeting myosin chaperone UNC45B for proteasomal degradation.</text>
</comment>
<evidence type="ECO:0000256" key="12">
    <source>
        <dbReference type="ARBA" id="ARBA00023242"/>
    </source>
</evidence>
<dbReference type="EC" id="2.3.2.27" evidence="6"/>
<dbReference type="InterPro" id="IPR013083">
    <property type="entry name" value="Znf_RING/FYVE/PHD"/>
</dbReference>
<dbReference type="UniPathway" id="UPA00143"/>
<dbReference type="GO" id="GO:0000151">
    <property type="term" value="C:ubiquitin ligase complex"/>
    <property type="evidence" value="ECO:0007669"/>
    <property type="project" value="InterPro"/>
</dbReference>
<protein>
    <recommendedName>
        <fullName evidence="14">Ubiquitin conjugation factor E4 B</fullName>
        <ecNumber evidence="6">2.3.2.27</ecNumber>
    </recommendedName>
    <alternativeName>
        <fullName evidence="16">RING-type E3 ubiquitin transferase E4 B</fullName>
    </alternativeName>
    <alternativeName>
        <fullName evidence="15">Ubiquitin fusion degradation protein 2</fullName>
    </alternativeName>
</protein>
<dbReference type="GO" id="GO:0000209">
    <property type="term" value="P:protein polyubiquitination"/>
    <property type="evidence" value="ECO:0007669"/>
    <property type="project" value="TreeGrafter"/>
</dbReference>
<feature type="region of interest" description="Disordered" evidence="17">
    <location>
        <begin position="1"/>
        <end position="164"/>
    </location>
</feature>
<accession>A0A8C2D004</accession>
<evidence type="ECO:0000256" key="6">
    <source>
        <dbReference type="ARBA" id="ARBA00012483"/>
    </source>
</evidence>